<reference evidence="1 2" key="1">
    <citation type="submission" date="2023-11" db="EMBL/GenBank/DDBJ databases">
        <title>Halocaridina rubra genome assembly.</title>
        <authorList>
            <person name="Smith C."/>
        </authorList>
    </citation>
    <scope>NUCLEOTIDE SEQUENCE [LARGE SCALE GENOMIC DNA]</scope>
    <source>
        <strain evidence="1">EP-1</strain>
        <tissue evidence="1">Whole</tissue>
    </source>
</reference>
<name>A0AAN8XVD5_HALRR</name>
<comment type="caution">
    <text evidence="1">The sequence shown here is derived from an EMBL/GenBank/DDBJ whole genome shotgun (WGS) entry which is preliminary data.</text>
</comment>
<gene>
    <name evidence="1" type="ORF">SK128_013531</name>
</gene>
<accession>A0AAN8XVD5</accession>
<dbReference type="AlphaFoldDB" id="A0AAN8XVD5"/>
<sequence>MNDWGYNGRVALGGEIAESTVRKHDWGVCEDRSPAPPGPSACHIRVYLWEEEKPYVSGDAR</sequence>
<keyword evidence="2" id="KW-1185">Reference proteome</keyword>
<evidence type="ECO:0000313" key="1">
    <source>
        <dbReference type="EMBL" id="KAK7085009.1"/>
    </source>
</evidence>
<proteinExistence type="predicted"/>
<protein>
    <submittedName>
        <fullName evidence="1">Uncharacterized protein</fullName>
    </submittedName>
</protein>
<organism evidence="1 2">
    <name type="scientific">Halocaridina rubra</name>
    <name type="common">Hawaiian red shrimp</name>
    <dbReference type="NCBI Taxonomy" id="373956"/>
    <lineage>
        <taxon>Eukaryota</taxon>
        <taxon>Metazoa</taxon>
        <taxon>Ecdysozoa</taxon>
        <taxon>Arthropoda</taxon>
        <taxon>Crustacea</taxon>
        <taxon>Multicrustacea</taxon>
        <taxon>Malacostraca</taxon>
        <taxon>Eumalacostraca</taxon>
        <taxon>Eucarida</taxon>
        <taxon>Decapoda</taxon>
        <taxon>Pleocyemata</taxon>
        <taxon>Caridea</taxon>
        <taxon>Atyoidea</taxon>
        <taxon>Atyidae</taxon>
        <taxon>Halocaridina</taxon>
    </lineage>
</organism>
<evidence type="ECO:0000313" key="2">
    <source>
        <dbReference type="Proteomes" id="UP001381693"/>
    </source>
</evidence>
<dbReference type="Proteomes" id="UP001381693">
    <property type="component" value="Unassembled WGS sequence"/>
</dbReference>
<dbReference type="EMBL" id="JAXCGZ010001924">
    <property type="protein sequence ID" value="KAK7085009.1"/>
    <property type="molecule type" value="Genomic_DNA"/>
</dbReference>